<feature type="compositionally biased region" description="Basic and acidic residues" evidence="2">
    <location>
        <begin position="2462"/>
        <end position="2542"/>
    </location>
</feature>
<dbReference type="KEGG" id="bspl:114870829"/>
<feature type="compositionally biased region" description="Basic and acidic residues" evidence="2">
    <location>
        <begin position="2410"/>
        <end position="2455"/>
    </location>
</feature>
<feature type="compositionally biased region" description="Basic and acidic residues" evidence="2">
    <location>
        <begin position="1610"/>
        <end position="1632"/>
    </location>
</feature>
<feature type="compositionally biased region" description="Basic and acidic residues" evidence="2">
    <location>
        <begin position="1641"/>
        <end position="1655"/>
    </location>
</feature>
<keyword evidence="4" id="KW-1185">Reference proteome</keyword>
<feature type="compositionally biased region" description="Basic and acidic residues" evidence="2">
    <location>
        <begin position="865"/>
        <end position="876"/>
    </location>
</feature>
<feature type="region of interest" description="Disordered" evidence="2">
    <location>
        <begin position="865"/>
        <end position="890"/>
    </location>
</feature>
<gene>
    <name evidence="5" type="primary">LOC114870829</name>
</gene>
<feature type="domain" description="DUF4585" evidence="3">
    <location>
        <begin position="3200"/>
        <end position="3267"/>
    </location>
</feature>
<name>A0A6P7PVU6_BETSP</name>
<feature type="coiled-coil region" evidence="1">
    <location>
        <begin position="1222"/>
        <end position="1249"/>
    </location>
</feature>
<feature type="compositionally biased region" description="Polar residues" evidence="2">
    <location>
        <begin position="1524"/>
        <end position="1537"/>
    </location>
</feature>
<dbReference type="RefSeq" id="XP_029031793.1">
    <property type="nucleotide sequence ID" value="XM_029175960.3"/>
</dbReference>
<evidence type="ECO:0000259" key="3">
    <source>
        <dbReference type="Pfam" id="PF15232"/>
    </source>
</evidence>
<feature type="region of interest" description="Disordered" evidence="2">
    <location>
        <begin position="2238"/>
        <end position="3007"/>
    </location>
</feature>
<feature type="compositionally biased region" description="Basic and acidic residues" evidence="2">
    <location>
        <begin position="989"/>
        <end position="1029"/>
    </location>
</feature>
<feature type="region of interest" description="Disordered" evidence="2">
    <location>
        <begin position="1269"/>
        <end position="1289"/>
    </location>
</feature>
<feature type="region of interest" description="Disordered" evidence="2">
    <location>
        <begin position="482"/>
        <end position="508"/>
    </location>
</feature>
<feature type="compositionally biased region" description="Basic and acidic residues" evidence="2">
    <location>
        <begin position="1043"/>
        <end position="1166"/>
    </location>
</feature>
<dbReference type="Proteomes" id="UP000515150">
    <property type="component" value="Chromosome 15"/>
</dbReference>
<feature type="compositionally biased region" description="Polar residues" evidence="2">
    <location>
        <begin position="3129"/>
        <end position="3144"/>
    </location>
</feature>
<feature type="compositionally biased region" description="Basic and acidic residues" evidence="2">
    <location>
        <begin position="2046"/>
        <end position="2069"/>
    </location>
</feature>
<dbReference type="GO" id="GO:0070886">
    <property type="term" value="P:positive regulation of calcineurin-NFAT signaling cascade"/>
    <property type="evidence" value="ECO:0007669"/>
    <property type="project" value="TreeGrafter"/>
</dbReference>
<proteinExistence type="predicted"/>
<evidence type="ECO:0000256" key="1">
    <source>
        <dbReference type="SAM" id="Coils"/>
    </source>
</evidence>
<feature type="compositionally biased region" description="Polar residues" evidence="2">
    <location>
        <begin position="405"/>
        <end position="426"/>
    </location>
</feature>
<evidence type="ECO:0000256" key="2">
    <source>
        <dbReference type="SAM" id="MobiDB-lite"/>
    </source>
</evidence>
<feature type="compositionally biased region" description="Polar residues" evidence="2">
    <location>
        <begin position="1172"/>
        <end position="1182"/>
    </location>
</feature>
<feature type="compositionally biased region" description="Basic and acidic residues" evidence="2">
    <location>
        <begin position="2083"/>
        <end position="2096"/>
    </location>
</feature>
<feature type="compositionally biased region" description="Polar residues" evidence="2">
    <location>
        <begin position="1387"/>
        <end position="1396"/>
    </location>
</feature>
<dbReference type="PANTHER" id="PTHR33775:SF2">
    <property type="entry name" value="CARDIAC-ENRICHED FHL2-INTERACTING PROTEIN"/>
    <property type="match status" value="1"/>
</dbReference>
<dbReference type="CTD" id="100341968"/>
<protein>
    <submittedName>
        <fullName evidence="5">Uncharacterized protein LOC114870829 isoform X1</fullName>
    </submittedName>
</protein>
<dbReference type="OrthoDB" id="8945866at2759"/>
<dbReference type="GeneID" id="114870829"/>
<feature type="compositionally biased region" description="Basic and acidic residues" evidence="2">
    <location>
        <begin position="2634"/>
        <end position="2854"/>
    </location>
</feature>
<feature type="region of interest" description="Disordered" evidence="2">
    <location>
        <begin position="1"/>
        <end position="36"/>
    </location>
</feature>
<dbReference type="InParanoid" id="A0A6P7PVU6"/>
<feature type="compositionally biased region" description="Basic residues" evidence="2">
    <location>
        <begin position="8"/>
        <end position="19"/>
    </location>
</feature>
<feature type="region of interest" description="Disordered" evidence="2">
    <location>
        <begin position="723"/>
        <end position="804"/>
    </location>
</feature>
<feature type="compositionally biased region" description="Basic and acidic residues" evidence="2">
    <location>
        <begin position="2008"/>
        <end position="2022"/>
    </location>
</feature>
<feature type="compositionally biased region" description="Basic and acidic residues" evidence="2">
    <location>
        <begin position="2869"/>
        <end position="2878"/>
    </location>
</feature>
<keyword evidence="1" id="KW-0175">Coiled coil</keyword>
<feature type="compositionally biased region" description="Basic and acidic residues" evidence="2">
    <location>
        <begin position="1397"/>
        <end position="1413"/>
    </location>
</feature>
<feature type="region of interest" description="Disordered" evidence="2">
    <location>
        <begin position="3129"/>
        <end position="3150"/>
    </location>
</feature>
<dbReference type="GO" id="GO:0030018">
    <property type="term" value="C:Z disc"/>
    <property type="evidence" value="ECO:0007669"/>
    <property type="project" value="TreeGrafter"/>
</dbReference>
<evidence type="ECO:0000313" key="5">
    <source>
        <dbReference type="RefSeq" id="XP_029031793.1"/>
    </source>
</evidence>
<feature type="compositionally biased region" description="Basic and acidic residues" evidence="2">
    <location>
        <begin position="2550"/>
        <end position="2621"/>
    </location>
</feature>
<feature type="region of interest" description="Disordered" evidence="2">
    <location>
        <begin position="391"/>
        <end position="428"/>
    </location>
</feature>
<reference evidence="5" key="1">
    <citation type="submission" date="2025-08" db="UniProtKB">
        <authorList>
            <consortium name="RefSeq"/>
        </authorList>
    </citation>
    <scope>IDENTIFICATION</scope>
</reference>
<feature type="compositionally biased region" description="Basic and acidic residues" evidence="2">
    <location>
        <begin position="776"/>
        <end position="804"/>
    </location>
</feature>
<feature type="compositionally biased region" description="Polar residues" evidence="2">
    <location>
        <begin position="726"/>
        <end position="740"/>
    </location>
</feature>
<feature type="compositionally biased region" description="Low complexity" evidence="2">
    <location>
        <begin position="1551"/>
        <end position="1567"/>
    </location>
</feature>
<dbReference type="InterPro" id="IPR052303">
    <property type="entry name" value="CEFIP"/>
</dbReference>
<feature type="compositionally biased region" description="Low complexity" evidence="2">
    <location>
        <begin position="22"/>
        <end position="32"/>
    </location>
</feature>
<feature type="compositionally biased region" description="Polar residues" evidence="2">
    <location>
        <begin position="1502"/>
        <end position="1513"/>
    </location>
</feature>
<accession>A0A6P7PVU6</accession>
<feature type="compositionally biased region" description="Polar residues" evidence="2">
    <location>
        <begin position="2974"/>
        <end position="2983"/>
    </location>
</feature>
<organism evidence="4 5">
    <name type="scientific">Betta splendens</name>
    <name type="common">Siamese fighting fish</name>
    <dbReference type="NCBI Taxonomy" id="158456"/>
    <lineage>
        <taxon>Eukaryota</taxon>
        <taxon>Metazoa</taxon>
        <taxon>Chordata</taxon>
        <taxon>Craniata</taxon>
        <taxon>Vertebrata</taxon>
        <taxon>Euteleostomi</taxon>
        <taxon>Actinopterygii</taxon>
        <taxon>Neopterygii</taxon>
        <taxon>Teleostei</taxon>
        <taxon>Neoteleostei</taxon>
        <taxon>Acanthomorphata</taxon>
        <taxon>Anabantaria</taxon>
        <taxon>Anabantiformes</taxon>
        <taxon>Anabantoidei</taxon>
        <taxon>Osphronemidae</taxon>
        <taxon>Betta</taxon>
    </lineage>
</organism>
<feature type="compositionally biased region" description="Polar residues" evidence="2">
    <location>
        <begin position="2258"/>
        <end position="2272"/>
    </location>
</feature>
<feature type="region of interest" description="Disordered" evidence="2">
    <location>
        <begin position="3091"/>
        <end position="3112"/>
    </location>
</feature>
<feature type="region of interest" description="Disordered" evidence="2">
    <location>
        <begin position="1382"/>
        <end position="1467"/>
    </location>
</feature>
<feature type="compositionally biased region" description="Basic and acidic residues" evidence="2">
    <location>
        <begin position="1572"/>
        <end position="1581"/>
    </location>
</feature>
<feature type="compositionally biased region" description="Basic and acidic residues" evidence="2">
    <location>
        <begin position="1421"/>
        <end position="1439"/>
    </location>
</feature>
<feature type="region of interest" description="Disordered" evidence="2">
    <location>
        <begin position="3046"/>
        <end position="3072"/>
    </location>
</feature>
<feature type="region of interest" description="Disordered" evidence="2">
    <location>
        <begin position="1043"/>
        <end position="1189"/>
    </location>
</feature>
<evidence type="ECO:0000313" key="4">
    <source>
        <dbReference type="Proteomes" id="UP000515150"/>
    </source>
</evidence>
<dbReference type="InterPro" id="IPR027838">
    <property type="entry name" value="DUF4585"/>
</dbReference>
<feature type="region of interest" description="Disordered" evidence="2">
    <location>
        <begin position="1610"/>
        <end position="1670"/>
    </location>
</feature>
<feature type="compositionally biased region" description="Basic and acidic residues" evidence="2">
    <location>
        <begin position="2296"/>
        <end position="2403"/>
    </location>
</feature>
<sequence length="3419" mass="388062">MTSVEKRRSSRKSGGHRKHSDGGYSDTSSGGSFLDETDREVSNLTDRAFRSLCIGDEAVYNDSDLCSSSPCFQRDRQLAFGQSGLARDREDREELKRAAHESFSLRVQHYGQDWLHGGMFGADIHRDPQWEVYGQNTQGRISATFQHSFMETSQQEKSLREEHLSFLNGATELSLQQRRSRSRVSSLIRAFNSEGQRDGSGTDTKLREWNDETCWDKSALMSIQRELSEFSYQQNFNNGHFPSAGPFASRDSNCYSSEVAAVTHQHSDASFMRSSHSAQSLSAQVNCNSNFFIHSEYSPFKLWRDHNRFPFRQGEVSGFMPRSEFPKWYETPMYKELSLETDTRGPYRFAERGVNHPRNNLANVIQPSPPRSTSTSTVLQKTLAVEKRCESELASHYPHRKRAQSLGNNRLPSQRPSTASPTTEMSQRVRDTIRSAEALRQKIQMITEQNMAEGFAANQQEVIVNNDRLVPFGNAFVAEPPNVSPQPIEHPPVRAESRGATPDARMSSYKSRATSLLFNLKDNRKRVKSTYSPTKFKGLDAQEKHKQFVQEPRDTVIDIPDFPDSDIQFPNIEEASRTNVAFHQHVNQYHSTALSHTTLNSQPATAYTGHSLDYTLNNYQAAQTQGEIVHHTGFADFISKNDTSYHLVNGQNLQDSFSFAPYNQAIIDHPAHKTSYMQKLNTGNNQIRDYSISESNTEQCFNEKVGREFTKVERYQQLKDNKHDYSNVSLQDRWRPTNSQDTEKLSLKADTSPWKQEITALPERDQCAQTSQRAAAIKEERNLSRDTYRRENQQSLNKELKKPELGESFGAAASHQTNASENSNKANQLPQYASFSNIVKEREATYGQQPRGASSDKNILKTHYRNTEDNEIKENDLTQSLNRHNPYSHGDTAMLMQETALKNQSKHPLEIPKVQEPKLQLQHHLQNNLWSQPDRVSVPTLTNQVKEQGIVEVKAAEYIKAQHAQAQLAKAQPLAQVESARLILAGHTSSEKARAEKANADLPNNKRIEPSTADQIKEQKVEDKGKVKERQLETARVRRVTDEPRIRTKEAGAVHLKEEEGEQVKAEQAKVEKTELVKRETEQAREQQTPLRDRIRAKQGDQEEVRTEQVEREHKEEEQIKTEKVKAAGEKAERAKEEQMEKQQTKAEQQKVNVVEKAKEKNKDLTDVGQANAEQPTAQTSKVKGAAVENRAREQVKLLEKWTTPAAKLTMTQHVKIEPDKVEQVKSELAKAKAELAKIKEKMKGEQKEKDRSINSTKEDNVKIRDVGLGVNSNKTNDYSVKDKTTQGNQQRENKIVRGADDYERLREKYGFTNAVSTNINTVSTVGNHLLHNAKETPALSLDKIETMNTEKPKPEHSPTARIENIGVTDSHYVYSESSKEFKLTSAVDSRANSDTVADKSRDHSQDKLENCESAKQTDPQQRDPDLNKNPTLERKPKSAEQCLAPPKDSCYTPPRALSHKEKVQTKQEILTSRIKAHAEKEISAIKEKGLAMRDGIIGKNSNKQVATGQSIRQRPAPHDVSKKQGSTASSNITPQHQMEPLGIQMAPAEAVSPLSPAPVTSASSTSQLVDHSQKQAPKEPEKAIGFVLEPHVEVEQTQICAMSLIETQKEEKQGANPEEHFGQKETLKDRPIINTSYRNKNKENPQKEENKQEASDSAPSLNVSFGQNEGSVADDNLQIMGIRVMVRERKTSLKETPADNSTQEQMEAEGSKCCDSDLNKSHPSLNSEVCKEKSSSLEMVTAKTKDLVIQEAHLTARKEPMIVAMNMKETMLRDNNEIINNTEGNDHKAFGESVPKQNFQLPVKEDTGPLLGQKVLDSPATKQVNTSPSISLNENTHVLPKLQYTGTNIEENNEVDDEVHIDSIAIRVLPAVTGKHNLKTVPAATDVANEHKQEKAINSNVEDKTEHLTPTNTEKVMQDSLEDKSGVQYVLSSVRKLSQSQKTSNQQDRMYTISVKNQIEEENPEKLKKSVDESKFKNIEGNYFQVQGLKDTYNRKDDIPDGALKTKNKDSTSSELHKGETDVLCQSNTVQSSSVSVKNRTIKRKNPEMDHQLNSKLNEDSTEEKSSKEILNVGQANHIRKHPMEGQTREKERSRRSYSPNVSCEECEIKERSVVKPKERTSTIPEISAIADYARLKVIVSEDHANTVQDFAPNRKEGFFPLIQTRHSRRPVSTTDSKDVFEKDNSFPNKIEVNAKVNKEPKVLVFPITEKEHQRTGMFKLGDKERQDKLPMVKSNEKHVIKSTTAQTEHVDEPGMQISSQRGQSIPQATRNTDDGLTYFDKSSASETTVDEEENKSATKRETMAIEIQEKREKNTQAGKMREEETKIKLTQEERAAQLRARQCDEGGRRKEDEEKSRMNIEETKTKLKGHQEQIKDNDKEEQHSRAAKEAQETKAVQKEQQQRTAQEQQRKAVKEEQQRRAAQEEQQQRAIQEEQQRRAAKEQQRRALQEEQQRIAVQEEQQRRAIKEEQQRKAAKEQQRRALQEEQQRRAVQEEQQRRAIQEEQQRKAAKEQQRKALQDEHQRRAVQEEQHERAAREEQQPTAIQEEQQRRAIKEEQQRKAANEQQRRALQEEQQRRIVQEEQQRKAAKEQQRRALQDEHQRRAVQEEQHERAAREEQQTTAIQEKHQRRAVQEEQERKAAKEEQQTAAKEEQKRRAVQEEQQRKAAQEERQRRAAQEEQQRKAAQEEQQRRAAQEEQQKRAAQEEQQRKAAQEEQQRKAAQEKHQRRAAQEEQQKRAAQEEQQRRAAQEEQQRKAVQEEQQRKAAQEEQQRRAAQEEQQRRALQEEQQRKAAQDDKVQVRQIEEKIFVDIEEQNKLKQREWEEKAEKENTVLQQRKDTGPEMEEEKRASQRIDALQYYAITSTEAEQKPREKQQRNNLSGFEVPEDPGSHSRLHRPQAPASPASSLPRSNTSSPALGAKPSMFRVKDNTSRGSSLTKSVKPRFHKSFGEDFRVGSPMERGEEEQEISRRSAMTPSSSKDYSAPLSHHRPYSRRSLALDEDDSRSVISNMSEGAESFASCATDMTNIRGLHDYERPESACSFSSDVSRSLGKPPTVPPKSEKALQRAKRLTSRRIKKELTKAANLTCGVDKPPEEVSSSTEASSPHAVASAHFSPPVSIAHAPTLGSSVPSSLSAHGSPHTTGPIALPAALPHATAPVSLTATPKTVAHVASSPTLHHANQPAPVTKYHVEPNYAQPYPLTQRKVLQDLGSGQYYVVDVPVQVKTKTFFDPETGNYVQLNVRESSQSSSRPRPQQTYPQPHVLPQVELNPQQPVSQASPAGKPLLLYQGYHGYPPNCQPISSMPPHRSVNLHQDQQPARESHSCACPAPEVIQTSEGHRYSPEKTPYMDTASDREKSHNAVNATAGSYESFPGCDTNSQLAGSSVCVNTNSGRSLYQPCDIITMSELEDFMDVSDW</sequence>
<feature type="region of interest" description="Disordered" evidence="2">
    <location>
        <begin position="1502"/>
        <end position="1581"/>
    </location>
</feature>
<dbReference type="Pfam" id="PF15232">
    <property type="entry name" value="DUF4585"/>
    <property type="match status" value="1"/>
</dbReference>
<dbReference type="PANTHER" id="PTHR33775">
    <property type="entry name" value="CARDIAC-ENRICHED FHL2-INTERACTING PROTEIN-RELATED"/>
    <property type="match status" value="1"/>
</dbReference>
<feature type="region of interest" description="Disordered" evidence="2">
    <location>
        <begin position="988"/>
        <end position="1029"/>
    </location>
</feature>
<feature type="compositionally biased region" description="Polar residues" evidence="2">
    <location>
        <begin position="1656"/>
        <end position="1670"/>
    </location>
</feature>
<feature type="compositionally biased region" description="Low complexity" evidence="2">
    <location>
        <begin position="2900"/>
        <end position="2909"/>
    </location>
</feature>
<feature type="region of interest" description="Disordered" evidence="2">
    <location>
        <begin position="1995"/>
        <end position="2103"/>
    </location>
</feature>